<dbReference type="AlphaFoldDB" id="A0A8J7M4T5"/>
<evidence type="ECO:0000256" key="1">
    <source>
        <dbReference type="ARBA" id="ARBA00006773"/>
    </source>
</evidence>
<proteinExistence type="inferred from homology"/>
<dbReference type="InterPro" id="IPR011059">
    <property type="entry name" value="Metal-dep_hydrolase_composite"/>
</dbReference>
<dbReference type="Gene3D" id="2.30.40.10">
    <property type="entry name" value="Urease, subunit C, domain 1"/>
    <property type="match status" value="1"/>
</dbReference>
<name>A0A8J7M4T5_9RHOB</name>
<evidence type="ECO:0000313" key="9">
    <source>
        <dbReference type="EMBL" id="MBK0397672.1"/>
    </source>
</evidence>
<dbReference type="EC" id="3.5.4.2" evidence="2 6"/>
<organism evidence="9 10">
    <name type="scientific">Thermohalobaculum xanthum</name>
    <dbReference type="NCBI Taxonomy" id="2753746"/>
    <lineage>
        <taxon>Bacteria</taxon>
        <taxon>Pseudomonadati</taxon>
        <taxon>Pseudomonadota</taxon>
        <taxon>Alphaproteobacteria</taxon>
        <taxon>Rhodobacterales</taxon>
        <taxon>Paracoccaceae</taxon>
        <taxon>Thermohalobaculum</taxon>
    </lineage>
</organism>
<evidence type="ECO:0000256" key="4">
    <source>
        <dbReference type="ARBA" id="ARBA00023211"/>
    </source>
</evidence>
<reference evidence="9" key="1">
    <citation type="submission" date="2020-12" db="EMBL/GenBank/DDBJ databases">
        <title>Bacterial taxonomy.</title>
        <authorList>
            <person name="Pan X."/>
        </authorList>
    </citation>
    <scope>NUCLEOTIDE SEQUENCE</scope>
    <source>
        <strain evidence="9">M0105</strain>
    </source>
</reference>
<evidence type="ECO:0000256" key="6">
    <source>
        <dbReference type="HAMAP-Rule" id="MF_01518"/>
    </source>
</evidence>
<keyword evidence="4 6" id="KW-0464">Manganese</keyword>
<comment type="caution">
    <text evidence="9">The sequence shown here is derived from an EMBL/GenBank/DDBJ whole genome shotgun (WGS) entry which is preliminary data.</text>
</comment>
<dbReference type="Pfam" id="PF13382">
    <property type="entry name" value="Adenine_deam_C"/>
    <property type="match status" value="1"/>
</dbReference>
<dbReference type="RefSeq" id="WP_200607740.1">
    <property type="nucleotide sequence ID" value="NZ_JAEHHL010000001.1"/>
</dbReference>
<evidence type="ECO:0000256" key="2">
    <source>
        <dbReference type="ARBA" id="ARBA00012782"/>
    </source>
</evidence>
<feature type="domain" description="Adenine deaminase C-terminal" evidence="8">
    <location>
        <begin position="393"/>
        <end position="560"/>
    </location>
</feature>
<dbReference type="HAMAP" id="MF_01518">
    <property type="entry name" value="Adenine_deamin"/>
    <property type="match status" value="1"/>
</dbReference>
<comment type="similarity">
    <text evidence="1 6">Belongs to the metallo-dependent hydrolases superfamily. Adenine deaminase family.</text>
</comment>
<dbReference type="InterPro" id="IPR026912">
    <property type="entry name" value="Adenine_deam_C"/>
</dbReference>
<accession>A0A8J7M4T5</accession>
<dbReference type="EMBL" id="JAEHHL010000001">
    <property type="protein sequence ID" value="MBK0397672.1"/>
    <property type="molecule type" value="Genomic_DNA"/>
</dbReference>
<dbReference type="GO" id="GO:0006146">
    <property type="term" value="P:adenine catabolic process"/>
    <property type="evidence" value="ECO:0007669"/>
    <property type="project" value="InterPro"/>
</dbReference>
<dbReference type="GO" id="GO:0000034">
    <property type="term" value="F:adenine deaminase activity"/>
    <property type="evidence" value="ECO:0007669"/>
    <property type="project" value="UniProtKB-UniRule"/>
</dbReference>
<gene>
    <name evidence="6 9" type="primary">ade</name>
    <name evidence="9" type="ORF">H0I76_00580</name>
</gene>
<evidence type="ECO:0000313" key="10">
    <source>
        <dbReference type="Proteomes" id="UP000655420"/>
    </source>
</evidence>
<evidence type="ECO:0000259" key="8">
    <source>
        <dbReference type="Pfam" id="PF13382"/>
    </source>
</evidence>
<sequence length="562" mass="59411">MAELSRRISQALGEVPAERVLRGARVLDLVTGDLREGDIAICGDRIVGTLESYDGAEVIDADGLIAVPGFIDGHVHVESSLVTPFEFERVVVPRGTTTAICDPHEAANVMGVDAIRYFLACAEAMAMDLRVQLSSCVPATAMETAGASLSIDDLLPFAAHPKVVGLAELMNFPGVIARDPDVLAKAAAFQHHIDGHAPLLSGRPLNAYLAAGVRNDHETSNIEEGREKLAKGMHLLLREGSVARDVAALAPLMTLGASPYLSFCTDDRSPLEVAEHGHIDHAIRHAIARGADVLAAYRAATWSAARHFGLTDRGLIAPGQRADIVLVSDLVACRVEKVILAGRPVDPATFEGRATVPSIGRGSVKRDVVTTADFELPASSGSRPVIQIIPGKIITGRLDAVLPVRDGLAQADPEQDIAKIAVLERHGKNGNIGLGFVRGFGLAEGALASSVGHDSHNICVAGMSDADMAAAVNRLIALGGGFVAVRNGDVVAELALPLMGLMSDKPAHEVEAGLRHLRAALREMACPLDDPFIQLAFLPLPVIPSLKITDRGMFDVDRFELI</sequence>
<dbReference type="Proteomes" id="UP000655420">
    <property type="component" value="Unassembled WGS sequence"/>
</dbReference>
<keyword evidence="10" id="KW-1185">Reference proteome</keyword>
<dbReference type="Gene3D" id="3.20.20.140">
    <property type="entry name" value="Metal-dependent hydrolases"/>
    <property type="match status" value="1"/>
</dbReference>
<feature type="domain" description="Amidohydrolase-related" evidence="7">
    <location>
        <begin position="65"/>
        <end position="345"/>
    </location>
</feature>
<keyword evidence="3 6" id="KW-0378">Hydrolase</keyword>
<dbReference type="InterPro" id="IPR032466">
    <property type="entry name" value="Metal_Hydrolase"/>
</dbReference>
<evidence type="ECO:0000256" key="3">
    <source>
        <dbReference type="ARBA" id="ARBA00022801"/>
    </source>
</evidence>
<comment type="cofactor">
    <cofactor evidence="6">
        <name>Mn(2+)</name>
        <dbReference type="ChEBI" id="CHEBI:29035"/>
    </cofactor>
</comment>
<dbReference type="SUPFAM" id="SSF51338">
    <property type="entry name" value="Composite domain of metallo-dependent hydrolases"/>
    <property type="match status" value="1"/>
</dbReference>
<dbReference type="Pfam" id="PF01979">
    <property type="entry name" value="Amidohydro_1"/>
    <property type="match status" value="1"/>
</dbReference>
<protein>
    <recommendedName>
        <fullName evidence="2 6">Adenine deaminase</fullName>
        <shortName evidence="6">Adenase</shortName>
        <shortName evidence="6">Adenine aminase</shortName>
        <ecNumber evidence="2 6">3.5.4.2</ecNumber>
    </recommendedName>
</protein>
<dbReference type="CDD" id="cd01295">
    <property type="entry name" value="AdeC"/>
    <property type="match status" value="1"/>
</dbReference>
<dbReference type="InterPro" id="IPR006680">
    <property type="entry name" value="Amidohydro-rel"/>
</dbReference>
<evidence type="ECO:0000259" key="7">
    <source>
        <dbReference type="Pfam" id="PF01979"/>
    </source>
</evidence>
<dbReference type="SUPFAM" id="SSF51556">
    <property type="entry name" value="Metallo-dependent hydrolases"/>
    <property type="match status" value="1"/>
</dbReference>
<dbReference type="PANTHER" id="PTHR11113:SF2">
    <property type="entry name" value="ADENINE DEAMINASE"/>
    <property type="match status" value="1"/>
</dbReference>
<evidence type="ECO:0000256" key="5">
    <source>
        <dbReference type="ARBA" id="ARBA00047720"/>
    </source>
</evidence>
<dbReference type="NCBIfam" id="TIGR01178">
    <property type="entry name" value="ade"/>
    <property type="match status" value="1"/>
</dbReference>
<comment type="catalytic activity">
    <reaction evidence="5 6">
        <text>adenine + H2O + H(+) = hypoxanthine + NH4(+)</text>
        <dbReference type="Rhea" id="RHEA:23688"/>
        <dbReference type="ChEBI" id="CHEBI:15377"/>
        <dbReference type="ChEBI" id="CHEBI:15378"/>
        <dbReference type="ChEBI" id="CHEBI:16708"/>
        <dbReference type="ChEBI" id="CHEBI:17368"/>
        <dbReference type="ChEBI" id="CHEBI:28938"/>
        <dbReference type="EC" id="3.5.4.2"/>
    </reaction>
</comment>
<dbReference type="InterPro" id="IPR006679">
    <property type="entry name" value="Adenine_deam"/>
</dbReference>
<dbReference type="PANTHER" id="PTHR11113">
    <property type="entry name" value="N-ACETYLGLUCOSAMINE-6-PHOSPHATE DEACETYLASE"/>
    <property type="match status" value="1"/>
</dbReference>